<gene>
    <name evidence="2" type="ORF">CHS0354_028617</name>
</gene>
<protein>
    <submittedName>
        <fullName evidence="2">Uncharacterized protein</fullName>
    </submittedName>
</protein>
<comment type="caution">
    <text evidence="2">The sequence shown here is derived from an EMBL/GenBank/DDBJ whole genome shotgun (WGS) entry which is preliminary data.</text>
</comment>
<evidence type="ECO:0000313" key="3">
    <source>
        <dbReference type="Proteomes" id="UP001195483"/>
    </source>
</evidence>
<dbReference type="EMBL" id="JAEAOA010001714">
    <property type="protein sequence ID" value="KAK3580046.1"/>
    <property type="molecule type" value="Genomic_DNA"/>
</dbReference>
<name>A0AAE0RUW4_9BIVA</name>
<keyword evidence="3" id="KW-1185">Reference proteome</keyword>
<feature type="region of interest" description="Disordered" evidence="1">
    <location>
        <begin position="1"/>
        <end position="28"/>
    </location>
</feature>
<organism evidence="2 3">
    <name type="scientific">Potamilus streckersoni</name>
    <dbReference type="NCBI Taxonomy" id="2493646"/>
    <lineage>
        <taxon>Eukaryota</taxon>
        <taxon>Metazoa</taxon>
        <taxon>Spiralia</taxon>
        <taxon>Lophotrochozoa</taxon>
        <taxon>Mollusca</taxon>
        <taxon>Bivalvia</taxon>
        <taxon>Autobranchia</taxon>
        <taxon>Heteroconchia</taxon>
        <taxon>Palaeoheterodonta</taxon>
        <taxon>Unionida</taxon>
        <taxon>Unionoidea</taxon>
        <taxon>Unionidae</taxon>
        <taxon>Ambleminae</taxon>
        <taxon>Lampsilini</taxon>
        <taxon>Potamilus</taxon>
    </lineage>
</organism>
<dbReference type="Proteomes" id="UP001195483">
    <property type="component" value="Unassembled WGS sequence"/>
</dbReference>
<evidence type="ECO:0000256" key="1">
    <source>
        <dbReference type="SAM" id="MobiDB-lite"/>
    </source>
</evidence>
<reference evidence="2" key="2">
    <citation type="journal article" date="2021" name="Genome Biol. Evol.">
        <title>Developing a high-quality reference genome for a parasitic bivalve with doubly uniparental inheritance (Bivalvia: Unionida).</title>
        <authorList>
            <person name="Smith C.H."/>
        </authorList>
    </citation>
    <scope>NUCLEOTIDE SEQUENCE</scope>
    <source>
        <strain evidence="2">CHS0354</strain>
        <tissue evidence="2">Mantle</tissue>
    </source>
</reference>
<sequence>MTTVLGVKAPEDSREDEGESSYDGRTGAPFKFPISLPEDPWQQLLTHCNKSKDSYTAKTRKKAPMTTNTCDISATRGKAGEFLLTPSGFNRPYAPFLRSDIDLLASGTDSNKWSGGSSFPLNSRSKAFNQWGFSPMNTSNSRQIVVCCAHNPLIP</sequence>
<reference evidence="2" key="3">
    <citation type="submission" date="2023-05" db="EMBL/GenBank/DDBJ databases">
        <authorList>
            <person name="Smith C.H."/>
        </authorList>
    </citation>
    <scope>NUCLEOTIDE SEQUENCE</scope>
    <source>
        <strain evidence="2">CHS0354</strain>
        <tissue evidence="2">Mantle</tissue>
    </source>
</reference>
<dbReference type="AlphaFoldDB" id="A0AAE0RUW4"/>
<proteinExistence type="predicted"/>
<accession>A0AAE0RUW4</accession>
<reference evidence="2" key="1">
    <citation type="journal article" date="2021" name="Genome Biol. Evol.">
        <title>A High-Quality Reference Genome for a Parasitic Bivalve with Doubly Uniparental Inheritance (Bivalvia: Unionida).</title>
        <authorList>
            <person name="Smith C.H."/>
        </authorList>
    </citation>
    <scope>NUCLEOTIDE SEQUENCE</scope>
    <source>
        <strain evidence="2">CHS0354</strain>
    </source>
</reference>
<evidence type="ECO:0000313" key="2">
    <source>
        <dbReference type="EMBL" id="KAK3580046.1"/>
    </source>
</evidence>